<dbReference type="EMBL" id="VDMD01000016">
    <property type="protein sequence ID" value="TRM61552.1"/>
    <property type="molecule type" value="Genomic_DNA"/>
</dbReference>
<protein>
    <submittedName>
        <fullName evidence="3">Uncharacterized protein</fullName>
    </submittedName>
</protein>
<feature type="region of interest" description="Disordered" evidence="2">
    <location>
        <begin position="361"/>
        <end position="387"/>
    </location>
</feature>
<accession>A0A550C9R9</accession>
<proteinExistence type="predicted"/>
<evidence type="ECO:0000256" key="1">
    <source>
        <dbReference type="SAM" id="Coils"/>
    </source>
</evidence>
<dbReference type="Proteomes" id="UP000320762">
    <property type="component" value="Unassembled WGS sequence"/>
</dbReference>
<dbReference type="OrthoDB" id="3270558at2759"/>
<feature type="region of interest" description="Disordered" evidence="2">
    <location>
        <begin position="516"/>
        <end position="537"/>
    </location>
</feature>
<evidence type="ECO:0000313" key="3">
    <source>
        <dbReference type="EMBL" id="TRM61552.1"/>
    </source>
</evidence>
<reference evidence="3 4" key="1">
    <citation type="journal article" date="2019" name="New Phytol.">
        <title>Comparative genomics reveals unique wood-decay strategies and fruiting body development in the Schizophyllaceae.</title>
        <authorList>
            <person name="Almasi E."/>
            <person name="Sahu N."/>
            <person name="Krizsan K."/>
            <person name="Balint B."/>
            <person name="Kovacs G.M."/>
            <person name="Kiss B."/>
            <person name="Cseklye J."/>
            <person name="Drula E."/>
            <person name="Henrissat B."/>
            <person name="Nagy I."/>
            <person name="Chovatia M."/>
            <person name="Adam C."/>
            <person name="LaButti K."/>
            <person name="Lipzen A."/>
            <person name="Riley R."/>
            <person name="Grigoriev I.V."/>
            <person name="Nagy L.G."/>
        </authorList>
    </citation>
    <scope>NUCLEOTIDE SEQUENCE [LARGE SCALE GENOMIC DNA]</scope>
    <source>
        <strain evidence="3 4">NL-1724</strain>
    </source>
</reference>
<comment type="caution">
    <text evidence="3">The sequence shown here is derived from an EMBL/GenBank/DDBJ whole genome shotgun (WGS) entry which is preliminary data.</text>
</comment>
<feature type="region of interest" description="Disordered" evidence="2">
    <location>
        <begin position="1"/>
        <end position="71"/>
    </location>
</feature>
<feature type="region of interest" description="Disordered" evidence="2">
    <location>
        <begin position="219"/>
        <end position="276"/>
    </location>
</feature>
<evidence type="ECO:0000256" key="2">
    <source>
        <dbReference type="SAM" id="MobiDB-lite"/>
    </source>
</evidence>
<feature type="compositionally biased region" description="Low complexity" evidence="2">
    <location>
        <begin position="13"/>
        <end position="22"/>
    </location>
</feature>
<feature type="compositionally biased region" description="Low complexity" evidence="2">
    <location>
        <begin position="33"/>
        <end position="43"/>
    </location>
</feature>
<keyword evidence="1" id="KW-0175">Coiled coil</keyword>
<sequence>MLASFPMSRGRSRQVSRAAVARKASEERRAQARRPATATPAVRDQQRTPAYVAHKHDSAHPRPNAKVLDTDSDPVSLADRVHTAYALDDMHTAKVLLLKLKGYRDITEADIAAVQDEDFDFCFVPNGRLVEDISCPTPAESASTMQPNTLSRTRDERLKACEKVWEDGRRAMAESRQAMVLQQKRAQLEREVAQRKRAEVEAEERRLEAERIVMSTHHVRRRQRPVVSYAELSPSSPSPTPTRHRSPTLYDCPALQPAPRPSHSRQKSSLSMSLDQPLPEMSQVVVPFKDVVKSMHGALFPLDPEERMSHTRSREKELLMNLLAEAEVVAAEAEKTWKGKGAAAAPGRRRSVVCPACEKSLSTSSTSSTTSTRSLSSASSGPSRSGSWLSFSVSTALTTPATSPRRSRIGSWLLKPTVAAPTEITTVTRRCCATHCHLVAVSVPIHDSPLPFPQPEPAMALESSSVVREARRASAASAKADAQAGLVSQVLSYAQNFQRAYAGALLFSSVPTSSPYEFGEPARRRETTAPRRSGRSIRAPGYRASRTEVSRVFPARHVTIRRHVDGDGWDQASDFLGRMTRGTPSRFRSSLPRRLRCSSAPLRRSTRSTRTNGLYLRLKATHNVLTSRRGATREELDVLQGKTREKVGRVSCISVPVAAPTEVVRAEREVYGARG</sequence>
<feature type="coiled-coil region" evidence="1">
    <location>
        <begin position="171"/>
        <end position="213"/>
    </location>
</feature>
<organism evidence="3 4">
    <name type="scientific">Schizophyllum amplum</name>
    <dbReference type="NCBI Taxonomy" id="97359"/>
    <lineage>
        <taxon>Eukaryota</taxon>
        <taxon>Fungi</taxon>
        <taxon>Dikarya</taxon>
        <taxon>Basidiomycota</taxon>
        <taxon>Agaricomycotina</taxon>
        <taxon>Agaricomycetes</taxon>
        <taxon>Agaricomycetidae</taxon>
        <taxon>Agaricales</taxon>
        <taxon>Schizophyllaceae</taxon>
        <taxon>Schizophyllum</taxon>
    </lineage>
</organism>
<name>A0A550C9R9_9AGAR</name>
<dbReference type="AlphaFoldDB" id="A0A550C9R9"/>
<gene>
    <name evidence="3" type="ORF">BD626DRAFT_501384</name>
</gene>
<evidence type="ECO:0000313" key="4">
    <source>
        <dbReference type="Proteomes" id="UP000320762"/>
    </source>
</evidence>
<feature type="compositionally biased region" description="Basic and acidic residues" evidence="2">
    <location>
        <begin position="520"/>
        <end position="529"/>
    </location>
</feature>
<keyword evidence="4" id="KW-1185">Reference proteome</keyword>